<evidence type="ECO:0000313" key="5">
    <source>
        <dbReference type="EMBL" id="MBB4124229.1"/>
    </source>
</evidence>
<dbReference type="Pfam" id="PF01638">
    <property type="entry name" value="HxlR"/>
    <property type="match status" value="1"/>
</dbReference>
<dbReference type="Gene3D" id="1.10.10.10">
    <property type="entry name" value="Winged helix-like DNA-binding domain superfamily/Winged helix DNA-binding domain"/>
    <property type="match status" value="1"/>
</dbReference>
<name>A0A7W6KMU3_9HYPH</name>
<dbReference type="EMBL" id="JACIDZ010000019">
    <property type="protein sequence ID" value="MBB4124229.1"/>
    <property type="molecule type" value="Genomic_DNA"/>
</dbReference>
<organism evidence="5 6">
    <name type="scientific">Martelella radicis</name>
    <dbReference type="NCBI Taxonomy" id="1397476"/>
    <lineage>
        <taxon>Bacteria</taxon>
        <taxon>Pseudomonadati</taxon>
        <taxon>Pseudomonadota</taxon>
        <taxon>Alphaproteobacteria</taxon>
        <taxon>Hyphomicrobiales</taxon>
        <taxon>Aurantimonadaceae</taxon>
        <taxon>Martelella</taxon>
    </lineage>
</organism>
<dbReference type="SUPFAM" id="SSF46785">
    <property type="entry name" value="Winged helix' DNA-binding domain"/>
    <property type="match status" value="1"/>
</dbReference>
<protein>
    <submittedName>
        <fullName evidence="5">DNA-binding HxlR family transcriptional regulator</fullName>
    </submittedName>
</protein>
<dbReference type="RefSeq" id="WP_183490717.1">
    <property type="nucleotide sequence ID" value="NZ_JACIDZ010000019.1"/>
</dbReference>
<gene>
    <name evidence="5" type="ORF">GGR30_004185</name>
</gene>
<dbReference type="InterPro" id="IPR002577">
    <property type="entry name" value="HTH_HxlR"/>
</dbReference>
<feature type="domain" description="HTH hxlR-type" evidence="4">
    <location>
        <begin position="4"/>
        <end position="109"/>
    </location>
</feature>
<dbReference type="PANTHER" id="PTHR33204:SF39">
    <property type="entry name" value="TRANSCRIPTIONAL REGULATORY PROTEIN"/>
    <property type="match status" value="1"/>
</dbReference>
<keyword evidence="6" id="KW-1185">Reference proteome</keyword>
<dbReference type="PROSITE" id="PS51118">
    <property type="entry name" value="HTH_HXLR"/>
    <property type="match status" value="1"/>
</dbReference>
<evidence type="ECO:0000256" key="2">
    <source>
        <dbReference type="ARBA" id="ARBA00023125"/>
    </source>
</evidence>
<keyword evidence="2 5" id="KW-0238">DNA-binding</keyword>
<dbReference type="InterPro" id="IPR036390">
    <property type="entry name" value="WH_DNA-bd_sf"/>
</dbReference>
<evidence type="ECO:0000256" key="1">
    <source>
        <dbReference type="ARBA" id="ARBA00023015"/>
    </source>
</evidence>
<comment type="caution">
    <text evidence="5">The sequence shown here is derived from an EMBL/GenBank/DDBJ whole genome shotgun (WGS) entry which is preliminary data.</text>
</comment>
<proteinExistence type="predicted"/>
<evidence type="ECO:0000259" key="4">
    <source>
        <dbReference type="PROSITE" id="PS51118"/>
    </source>
</evidence>
<accession>A0A7W6KMU3</accession>
<dbReference type="GO" id="GO:0003677">
    <property type="term" value="F:DNA binding"/>
    <property type="evidence" value="ECO:0007669"/>
    <property type="project" value="UniProtKB-KW"/>
</dbReference>
<dbReference type="Proteomes" id="UP000530571">
    <property type="component" value="Unassembled WGS sequence"/>
</dbReference>
<keyword evidence="3" id="KW-0804">Transcription</keyword>
<keyword evidence="1" id="KW-0805">Transcription regulation</keyword>
<reference evidence="5 6" key="1">
    <citation type="submission" date="2020-08" db="EMBL/GenBank/DDBJ databases">
        <title>Genomic Encyclopedia of Type Strains, Phase IV (KMG-IV): sequencing the most valuable type-strain genomes for metagenomic binning, comparative biology and taxonomic classification.</title>
        <authorList>
            <person name="Goeker M."/>
        </authorList>
    </citation>
    <scope>NUCLEOTIDE SEQUENCE [LARGE SCALE GENOMIC DNA]</scope>
    <source>
        <strain evidence="5 6">DSM 28101</strain>
    </source>
</reference>
<dbReference type="PANTHER" id="PTHR33204">
    <property type="entry name" value="TRANSCRIPTIONAL REGULATOR, MARR FAMILY"/>
    <property type="match status" value="1"/>
</dbReference>
<sequence>MNGCPHFDAGCMSRDILDQISGKWSIMTLAVLDHGPMRFNGIKRHLEGVSQKALTDTLRRLERNGLVERRVLPTSPVGVEYALTSLGHSAKSLHFALYRWTIDNRDEIAEARATFDSRSKT</sequence>
<evidence type="ECO:0000313" key="6">
    <source>
        <dbReference type="Proteomes" id="UP000530571"/>
    </source>
</evidence>
<evidence type="ECO:0000256" key="3">
    <source>
        <dbReference type="ARBA" id="ARBA00023163"/>
    </source>
</evidence>
<dbReference type="AlphaFoldDB" id="A0A7W6KMU3"/>
<dbReference type="InterPro" id="IPR036388">
    <property type="entry name" value="WH-like_DNA-bd_sf"/>
</dbReference>